<evidence type="ECO:0000313" key="4">
    <source>
        <dbReference type="EMBL" id="VFJ95077.1"/>
    </source>
</evidence>
<dbReference type="EMBL" id="CAADFI010000071">
    <property type="protein sequence ID" value="VFJ95077.1"/>
    <property type="molecule type" value="Genomic_DNA"/>
</dbReference>
<proteinExistence type="predicted"/>
<gene>
    <name evidence="3" type="ORF">BECKH772A_GA0070896_1004610</name>
    <name evidence="4" type="ORF">BECKH772B_GA0070898_100719</name>
    <name evidence="5" type="ORF">BECKH772C_GA0070978_1004410</name>
</gene>
<accession>A0A450URC1</accession>
<evidence type="ECO:0000259" key="2">
    <source>
        <dbReference type="Pfam" id="PF13672"/>
    </source>
</evidence>
<evidence type="ECO:0000313" key="3">
    <source>
        <dbReference type="EMBL" id="VFJ92644.1"/>
    </source>
</evidence>
<protein>
    <submittedName>
        <fullName evidence="4">Protein phosphatase 2C</fullName>
    </submittedName>
</protein>
<dbReference type="InterPro" id="IPR036457">
    <property type="entry name" value="PPM-type-like_dom_sf"/>
</dbReference>
<evidence type="ECO:0000313" key="5">
    <source>
        <dbReference type="EMBL" id="VFK00359.1"/>
    </source>
</evidence>
<dbReference type="EMBL" id="CAADFJ010000044">
    <property type="protein sequence ID" value="VFK00359.1"/>
    <property type="molecule type" value="Genomic_DNA"/>
</dbReference>
<sequence>MSGMYRKKNGFHQDIARTILSGKRQGSVTEEELAHFAEMPKVQTEIASFSENFLAICDDWNEEKDTVTREPAEPVEKTTNEVGESDKGESGKDGDPVSNSHVAGKSPDSSLPEKVFDDQATLPEEKSDVEGCGASGREQDASEAIPVPDGSHPANRESDGGEVGPPNLPIEHQNQKPPPTNDKPPTVNLAKEPAKPMARPQARFRLANATVGRDYADELGIECPVDILVTNITGLSEVGLEYDSEEAIVKGCPAKSGEFKLSAQYRLTADPDGGTWSQDFTFIVNPDPRSLWKDIASDRSVPFWKADNENQGKVGQGHWMLAAASRRGRSHAHVGGCRDDDFHLISSNTSGWHVLAVSDGAGSAEFSREGSRLAVQCASAVLADRLGELGAKLEKAILAWQQGRVDEENEYEKTLKDCLYNVFRAAVYEPVKEIHELARKKELQYRDFYATLLLCAHKTIGNEQFVAGYWIGDGALAVYAESEYVKLLGESDGGEYAGQTRFLDPDAVSGEEIMRRIRFDSHPDLSAVFLMTDGVSDPKFETDANLQKREKWDDFWKEIKPELDKDPKQTSKNLLDWLGFWSPGNHDDRTLAMLYPGSVVTGITSADTAEDAPKEEIPDTEGTGDE</sequence>
<dbReference type="AlphaFoldDB" id="A0A450URC1"/>
<feature type="compositionally biased region" description="Basic and acidic residues" evidence="1">
    <location>
        <begin position="64"/>
        <end position="95"/>
    </location>
</feature>
<dbReference type="Pfam" id="PF13672">
    <property type="entry name" value="PP2C_2"/>
    <property type="match status" value="1"/>
</dbReference>
<dbReference type="Gene3D" id="3.60.40.10">
    <property type="entry name" value="PPM-type phosphatase domain"/>
    <property type="match status" value="1"/>
</dbReference>
<feature type="domain" description="PPM-type phosphatase" evidence="2">
    <location>
        <begin position="327"/>
        <end position="578"/>
    </location>
</feature>
<dbReference type="SUPFAM" id="SSF81606">
    <property type="entry name" value="PP2C-like"/>
    <property type="match status" value="1"/>
</dbReference>
<dbReference type="InterPro" id="IPR001932">
    <property type="entry name" value="PPM-type_phosphatase-like_dom"/>
</dbReference>
<name>A0A450URC1_9GAMM</name>
<evidence type="ECO:0000256" key="1">
    <source>
        <dbReference type="SAM" id="MobiDB-lite"/>
    </source>
</evidence>
<feature type="region of interest" description="Disordered" evidence="1">
    <location>
        <begin position="64"/>
        <end position="198"/>
    </location>
</feature>
<feature type="region of interest" description="Disordered" evidence="1">
    <location>
        <begin position="604"/>
        <end position="626"/>
    </location>
</feature>
<organism evidence="4">
    <name type="scientific">Candidatus Kentrum eta</name>
    <dbReference type="NCBI Taxonomy" id="2126337"/>
    <lineage>
        <taxon>Bacteria</taxon>
        <taxon>Pseudomonadati</taxon>
        <taxon>Pseudomonadota</taxon>
        <taxon>Gammaproteobacteria</taxon>
        <taxon>Candidatus Kentrum</taxon>
    </lineage>
</organism>
<dbReference type="EMBL" id="CAADFG010000046">
    <property type="protein sequence ID" value="VFJ92644.1"/>
    <property type="molecule type" value="Genomic_DNA"/>
</dbReference>
<reference evidence="4" key="1">
    <citation type="submission" date="2019-02" db="EMBL/GenBank/DDBJ databases">
        <authorList>
            <person name="Gruber-Vodicka R. H."/>
            <person name="Seah K. B. B."/>
        </authorList>
    </citation>
    <scope>NUCLEOTIDE SEQUENCE</scope>
    <source>
        <strain evidence="5">BECK_SA2B12</strain>
        <strain evidence="3">BECK_SA2B15</strain>
        <strain evidence="4">BECK_SA2B20</strain>
    </source>
</reference>